<dbReference type="Pfam" id="PF21948">
    <property type="entry name" value="LplA-B_cat"/>
    <property type="match status" value="1"/>
</dbReference>
<comment type="caution">
    <text evidence="2">The sequence shown here is derived from an EMBL/GenBank/DDBJ whole genome shotgun (WGS) entry which is preliminary data.</text>
</comment>
<dbReference type="Gene3D" id="3.30.930.10">
    <property type="entry name" value="Bira Bifunctional Protein, Domain 2"/>
    <property type="match status" value="1"/>
</dbReference>
<sequence length="274" mass="28276">MTGQLRAGSLAPPIPSAVAPTGRLQLVGDGSMLARTTGVELGPTLLAHAAQTGCGPFLRLYLPAPTMAFTGRDRVTPGYAAAVETARLHGFAPVLRAPGGRAAAFHEDTLCIEITAHDENPRRAVTARFAELGRAVAAALRTLGVPAQVGAVPGEHCPGEHSVNVAGRYKLVGTAQRLTRHGWLLGASILIRRVEPVRAVTVSVYDALGLPFVADSMAGVVRWIPGIGVDDVASAVLAELGRRASLMPIDLSGGRSLTADSRETGGATCAMSLG</sequence>
<protein>
    <recommendedName>
        <fullName evidence="1">BPL/LPL catalytic domain-containing protein</fullName>
    </recommendedName>
</protein>
<feature type="domain" description="BPL/LPL catalytic" evidence="1">
    <location>
        <begin position="44"/>
        <end position="192"/>
    </location>
</feature>
<reference evidence="3" key="1">
    <citation type="submission" date="2023-07" db="EMBL/GenBank/DDBJ databases">
        <title>30 novel species of actinomycetes from the DSMZ collection.</title>
        <authorList>
            <person name="Nouioui I."/>
        </authorList>
    </citation>
    <scope>NUCLEOTIDE SEQUENCE [LARGE SCALE GENOMIC DNA]</scope>
    <source>
        <strain evidence="3">DSM 44399</strain>
    </source>
</reference>
<dbReference type="EMBL" id="JAVREH010000031">
    <property type="protein sequence ID" value="MDT0263217.1"/>
    <property type="molecule type" value="Genomic_DNA"/>
</dbReference>
<evidence type="ECO:0000313" key="2">
    <source>
        <dbReference type="EMBL" id="MDT0263217.1"/>
    </source>
</evidence>
<proteinExistence type="predicted"/>
<evidence type="ECO:0000259" key="1">
    <source>
        <dbReference type="Pfam" id="PF21948"/>
    </source>
</evidence>
<evidence type="ECO:0000313" key="3">
    <source>
        <dbReference type="Proteomes" id="UP001183176"/>
    </source>
</evidence>
<dbReference type="InterPro" id="IPR045864">
    <property type="entry name" value="aa-tRNA-synth_II/BPL/LPL"/>
</dbReference>
<organism evidence="2 3">
    <name type="scientific">Jatrophihabitans lederbergiae</name>
    <dbReference type="NCBI Taxonomy" id="3075547"/>
    <lineage>
        <taxon>Bacteria</taxon>
        <taxon>Bacillati</taxon>
        <taxon>Actinomycetota</taxon>
        <taxon>Actinomycetes</taxon>
        <taxon>Jatrophihabitantales</taxon>
        <taxon>Jatrophihabitantaceae</taxon>
        <taxon>Jatrophihabitans</taxon>
    </lineage>
</organism>
<dbReference type="InterPro" id="IPR004143">
    <property type="entry name" value="BPL_LPL_catalytic"/>
</dbReference>
<name>A0ABU2JE05_9ACTN</name>
<dbReference type="RefSeq" id="WP_311424365.1">
    <property type="nucleotide sequence ID" value="NZ_JAVREH010000031.1"/>
</dbReference>
<dbReference type="SUPFAM" id="SSF55681">
    <property type="entry name" value="Class II aaRS and biotin synthetases"/>
    <property type="match status" value="1"/>
</dbReference>
<keyword evidence="3" id="KW-1185">Reference proteome</keyword>
<accession>A0ABU2JE05</accession>
<gene>
    <name evidence="2" type="ORF">RM423_17660</name>
</gene>
<dbReference type="Proteomes" id="UP001183176">
    <property type="component" value="Unassembled WGS sequence"/>
</dbReference>